<dbReference type="PANTHER" id="PTHR10380">
    <property type="entry name" value="CUTICLE PROTEIN"/>
    <property type="match status" value="1"/>
</dbReference>
<evidence type="ECO:0000256" key="2">
    <source>
        <dbReference type="PROSITE-ProRule" id="PRU00497"/>
    </source>
</evidence>
<dbReference type="GO" id="GO:0062129">
    <property type="term" value="C:chitin-based extracellular matrix"/>
    <property type="evidence" value="ECO:0007669"/>
    <property type="project" value="TreeGrafter"/>
</dbReference>
<dbReference type="PROSITE" id="PS00233">
    <property type="entry name" value="CHIT_BIND_RR_1"/>
    <property type="match status" value="1"/>
</dbReference>
<dbReference type="AlphaFoldDB" id="A0A3R7P0T7"/>
<dbReference type="GO" id="GO:0008010">
    <property type="term" value="F:structural constituent of chitin-based larval cuticle"/>
    <property type="evidence" value="ECO:0007669"/>
    <property type="project" value="TreeGrafter"/>
</dbReference>
<reference evidence="4 5" key="2">
    <citation type="submission" date="2019-01" db="EMBL/GenBank/DDBJ databases">
        <title>The decoding of complex shrimp genome reveals the adaptation for benthos swimmer, frequently molting mechanism and breeding impact on genome.</title>
        <authorList>
            <person name="Sun Y."/>
            <person name="Gao Y."/>
            <person name="Yu Y."/>
        </authorList>
    </citation>
    <scope>NUCLEOTIDE SEQUENCE [LARGE SCALE GENOMIC DNA]</scope>
    <source>
        <tissue evidence="4">Muscle</tissue>
    </source>
</reference>
<dbReference type="Proteomes" id="UP000283509">
    <property type="component" value="Unassembled WGS sequence"/>
</dbReference>
<reference evidence="4 5" key="1">
    <citation type="submission" date="2018-04" db="EMBL/GenBank/DDBJ databases">
        <authorList>
            <person name="Zhang X."/>
            <person name="Yuan J."/>
            <person name="Li F."/>
            <person name="Xiang J."/>
        </authorList>
    </citation>
    <scope>NUCLEOTIDE SEQUENCE [LARGE SCALE GENOMIC DNA]</scope>
    <source>
        <tissue evidence="4">Muscle</tissue>
    </source>
</reference>
<dbReference type="InterPro" id="IPR000618">
    <property type="entry name" value="Insect_cuticle"/>
</dbReference>
<dbReference type="OrthoDB" id="6338498at2759"/>
<accession>A0A3R7P0T7</accession>
<evidence type="ECO:0000256" key="1">
    <source>
        <dbReference type="ARBA" id="ARBA00022460"/>
    </source>
</evidence>
<comment type="caution">
    <text evidence="4">The sequence shown here is derived from an EMBL/GenBank/DDBJ whole genome shotgun (WGS) entry which is preliminary data.</text>
</comment>
<dbReference type="PANTHER" id="PTHR10380:SF241">
    <property type="entry name" value="CUTICULAR PROTEIN 47EG-RELATED"/>
    <property type="match status" value="1"/>
</dbReference>
<feature type="chain" id="PRO_5018609724" evidence="3">
    <location>
        <begin position="17"/>
        <end position="130"/>
    </location>
</feature>
<keyword evidence="3" id="KW-0732">Signal</keyword>
<dbReference type="Pfam" id="PF00379">
    <property type="entry name" value="Chitin_bind_4"/>
    <property type="match status" value="1"/>
</dbReference>
<keyword evidence="5" id="KW-1185">Reference proteome</keyword>
<evidence type="ECO:0000256" key="3">
    <source>
        <dbReference type="SAM" id="SignalP"/>
    </source>
</evidence>
<dbReference type="InterPro" id="IPR031311">
    <property type="entry name" value="CHIT_BIND_RR_consensus"/>
</dbReference>
<gene>
    <name evidence="4" type="ORF">C7M84_009331</name>
</gene>
<dbReference type="InterPro" id="IPR050468">
    <property type="entry name" value="Cuticle_Struct_Prot"/>
</dbReference>
<dbReference type="EMBL" id="QCYY01002181">
    <property type="protein sequence ID" value="ROT72291.1"/>
    <property type="molecule type" value="Genomic_DNA"/>
</dbReference>
<evidence type="ECO:0000313" key="4">
    <source>
        <dbReference type="EMBL" id="ROT72291.1"/>
    </source>
</evidence>
<organism evidence="4 5">
    <name type="scientific">Penaeus vannamei</name>
    <name type="common">Whiteleg shrimp</name>
    <name type="synonym">Litopenaeus vannamei</name>
    <dbReference type="NCBI Taxonomy" id="6689"/>
    <lineage>
        <taxon>Eukaryota</taxon>
        <taxon>Metazoa</taxon>
        <taxon>Ecdysozoa</taxon>
        <taxon>Arthropoda</taxon>
        <taxon>Crustacea</taxon>
        <taxon>Multicrustacea</taxon>
        <taxon>Malacostraca</taxon>
        <taxon>Eumalacostraca</taxon>
        <taxon>Eucarida</taxon>
        <taxon>Decapoda</taxon>
        <taxon>Dendrobranchiata</taxon>
        <taxon>Penaeoidea</taxon>
        <taxon>Penaeidae</taxon>
        <taxon>Penaeus</taxon>
    </lineage>
</organism>
<proteinExistence type="predicted"/>
<sequence>MDVIFLVACCVCLVAGRPQYAYPAATPVPILVDERIPIDLQGGYGFRIQTGNGIAWQETGAATSKSGQYTFTHPDGTPHALSYTAGVGGFLPVSDLLPTPHPLEPWHIEQIRFAESQRAAAASASAATVA</sequence>
<dbReference type="PROSITE" id="PS51155">
    <property type="entry name" value="CHIT_BIND_RR_2"/>
    <property type="match status" value="1"/>
</dbReference>
<feature type="signal peptide" evidence="3">
    <location>
        <begin position="1"/>
        <end position="16"/>
    </location>
</feature>
<evidence type="ECO:0000313" key="5">
    <source>
        <dbReference type="Proteomes" id="UP000283509"/>
    </source>
</evidence>
<protein>
    <submittedName>
        <fullName evidence="4">Strongly chitin-binding protein-1</fullName>
    </submittedName>
</protein>
<name>A0A3R7P0T7_PENVA</name>
<keyword evidence="1 2" id="KW-0193">Cuticle</keyword>